<keyword evidence="1" id="KW-0812">Transmembrane</keyword>
<sequence length="63" mass="6452">MRFLLWLLFTAGVLVNAFINTLAGLTGAAHVAASVVSGVLVLGSAVGLWLTRGQDGDRARGAV</sequence>
<keyword evidence="1" id="KW-0472">Membrane</keyword>
<organism evidence="2 3">
    <name type="scientific">Streptomyces venezuelae</name>
    <dbReference type="NCBI Taxonomy" id="54571"/>
    <lineage>
        <taxon>Bacteria</taxon>
        <taxon>Bacillati</taxon>
        <taxon>Actinomycetota</taxon>
        <taxon>Actinomycetes</taxon>
        <taxon>Kitasatosporales</taxon>
        <taxon>Streptomycetaceae</taxon>
        <taxon>Streptomyces</taxon>
    </lineage>
</organism>
<evidence type="ECO:0000313" key="3">
    <source>
        <dbReference type="Proteomes" id="UP000324106"/>
    </source>
</evidence>
<evidence type="ECO:0000256" key="1">
    <source>
        <dbReference type="SAM" id="Phobius"/>
    </source>
</evidence>
<protein>
    <submittedName>
        <fullName evidence="2">Uncharacterized protein</fullName>
    </submittedName>
</protein>
<proteinExistence type="predicted"/>
<dbReference type="OrthoDB" id="4331657at2"/>
<dbReference type="EMBL" id="CP029194">
    <property type="protein sequence ID" value="QES21393.1"/>
    <property type="molecule type" value="Genomic_DNA"/>
</dbReference>
<gene>
    <name evidence="2" type="ORF">DEJ46_21695</name>
</gene>
<dbReference type="Proteomes" id="UP000324106">
    <property type="component" value="Chromosome"/>
</dbReference>
<keyword evidence="1" id="KW-1133">Transmembrane helix</keyword>
<evidence type="ECO:0000313" key="2">
    <source>
        <dbReference type="EMBL" id="QES21393.1"/>
    </source>
</evidence>
<feature type="transmembrane region" description="Helical" evidence="1">
    <location>
        <begin position="27"/>
        <end position="50"/>
    </location>
</feature>
<name>A0A5P2AT60_STRVZ</name>
<reference evidence="2 3" key="1">
    <citation type="submission" date="2018-05" db="EMBL/GenBank/DDBJ databases">
        <title>Streptomyces venezuelae.</title>
        <authorList>
            <person name="Kim W."/>
            <person name="Lee N."/>
            <person name="Cho B.-K."/>
        </authorList>
    </citation>
    <scope>NUCLEOTIDE SEQUENCE [LARGE SCALE GENOMIC DNA]</scope>
    <source>
        <strain evidence="2 3">ATCC 15068</strain>
    </source>
</reference>
<dbReference type="AlphaFoldDB" id="A0A5P2AT60"/>
<accession>A0A5P2AT60</accession>